<feature type="transmembrane region" description="Helical" evidence="11">
    <location>
        <begin position="1546"/>
        <end position="1565"/>
    </location>
</feature>
<comment type="subcellular location">
    <subcellularLocation>
        <location evidence="1">Membrane</location>
        <topology evidence="1">Multi-pass membrane protein</topology>
    </subcellularLocation>
    <subcellularLocation>
        <location evidence="2">Secreted</location>
        <location evidence="2">Extracellular space</location>
    </subcellularLocation>
</comment>
<dbReference type="Pfam" id="PF09286">
    <property type="entry name" value="Pro-kuma_activ"/>
    <property type="match status" value="1"/>
</dbReference>
<feature type="transmembrane region" description="Helical" evidence="11">
    <location>
        <begin position="1478"/>
        <end position="1497"/>
    </location>
</feature>
<keyword evidence="11" id="KW-0472">Membrane</keyword>
<dbReference type="InterPro" id="IPR020846">
    <property type="entry name" value="MFS_dom"/>
</dbReference>
<dbReference type="InterPro" id="IPR030400">
    <property type="entry name" value="Sedolisin_dom"/>
</dbReference>
<dbReference type="PROSITE" id="PS51695">
    <property type="entry name" value="SEDOLISIN"/>
    <property type="match status" value="1"/>
</dbReference>
<evidence type="ECO:0000256" key="4">
    <source>
        <dbReference type="ARBA" id="ARBA00022723"/>
    </source>
</evidence>
<feature type="active site" description="Charge relay system" evidence="9">
    <location>
        <position position="322"/>
    </location>
</feature>
<dbReference type="Pfam" id="PF07690">
    <property type="entry name" value="MFS_1"/>
    <property type="match status" value="1"/>
</dbReference>
<keyword evidence="5 9" id="KW-0378">Hydrolase</keyword>
<comment type="caution">
    <text evidence="15">The sequence shown here is derived from an EMBL/GenBank/DDBJ whole genome shotgun (WGS) entry which is preliminary data.</text>
</comment>
<gene>
    <name evidence="15" type="ORF">Purlil1_8480</name>
</gene>
<evidence type="ECO:0000256" key="2">
    <source>
        <dbReference type="ARBA" id="ARBA00004239"/>
    </source>
</evidence>
<feature type="region of interest" description="Disordered" evidence="10">
    <location>
        <begin position="683"/>
        <end position="712"/>
    </location>
</feature>
<feature type="transmembrane region" description="Helical" evidence="11">
    <location>
        <begin position="1436"/>
        <end position="1457"/>
    </location>
</feature>
<evidence type="ECO:0000259" key="13">
    <source>
        <dbReference type="PROSITE" id="PS50850"/>
    </source>
</evidence>
<dbReference type="Proteomes" id="UP001287286">
    <property type="component" value="Unassembled WGS sequence"/>
</dbReference>
<evidence type="ECO:0000313" key="15">
    <source>
        <dbReference type="EMBL" id="KAK4087182.1"/>
    </source>
</evidence>
<dbReference type="SMART" id="SM00944">
    <property type="entry name" value="Pro-kuma_activ"/>
    <property type="match status" value="1"/>
</dbReference>
<dbReference type="Gene3D" id="1.20.1250.20">
    <property type="entry name" value="MFS general substrate transporter like domains"/>
    <property type="match status" value="1"/>
</dbReference>
<dbReference type="SUPFAM" id="SSF52743">
    <property type="entry name" value="Subtilisin-like"/>
    <property type="match status" value="1"/>
</dbReference>
<keyword evidence="8" id="KW-0865">Zymogen</keyword>
<dbReference type="PANTHER" id="PTHR14218:SF19">
    <property type="entry name" value="SERINE PROTEASE AORO, PUTATIVE (AFU_ORTHOLOGUE AFUA_6G10250)-RELATED"/>
    <property type="match status" value="1"/>
</dbReference>
<feature type="domain" description="Peptidase S53" evidence="14">
    <location>
        <begin position="245"/>
        <end position="661"/>
    </location>
</feature>
<evidence type="ECO:0000256" key="1">
    <source>
        <dbReference type="ARBA" id="ARBA00004141"/>
    </source>
</evidence>
<proteinExistence type="predicted"/>
<dbReference type="InterPro" id="IPR036852">
    <property type="entry name" value="Peptidase_S8/S53_dom_sf"/>
</dbReference>
<feature type="binding site" evidence="9">
    <location>
        <position position="612"/>
    </location>
    <ligand>
        <name>Ca(2+)</name>
        <dbReference type="ChEBI" id="CHEBI:29108"/>
    </ligand>
</feature>
<feature type="region of interest" description="Disordered" evidence="10">
    <location>
        <begin position="988"/>
        <end position="1030"/>
    </location>
</feature>
<dbReference type="InterPro" id="IPR015366">
    <property type="entry name" value="S53_propep"/>
</dbReference>
<dbReference type="InterPro" id="IPR050819">
    <property type="entry name" value="Tripeptidyl-peptidase_I"/>
</dbReference>
<sequence>MRSLFLLSGLVASALGAPATSYSGGGGGAHVLHQKRSDEVHYDAWVKREPADPASKVPVRIALKQRNLERAMDLVLEVSDPTHASGKYGEWYTRQQIIDLFAPSDESIAKVKEWLLLSGVAAESIVVPATRGWVHFDATVGQLESLVKADYHIYSHVRARDDGEGSHLGTDAYHLPEEVAAHVDFIVPGTAFGRLSPGKSLRRRKHGAGGVGGSILEPISTEIQSNPADEYFSTDSLSAGDCGRQITPECLRAMYKIPMGKTANPSNRLGIFEAEQEMYVQSDMDMYVAVHAPYVPQNFTPEVYEIDGTVGTSDNPHDAGYETMLDFEMAVPLIYPQSTVLYMSPDSGPGMAGIWNPFLDALDGSYCNFSSHGYTGDTPKIDGTFSRHDCGTAARTNVISISYGSTEPYYPARYLERQCDEWMKLALGGTTVLVASGDDGVADPERECMGANHTIFMPDSTCDCPYITGVGSTTLQNHKRPGDREVATDQFSSGGGFSNIYKTPSYQLKAVQHYLTNYPPDFPSFSTSRGQVPKTGGVYNRNGRGYPDLSAAGQHGVVAARGHWHLIGGTSMSAPIVGAILTLINEERLAAGKKSIGFINPVLYQHPEMFNDVLEGSQPLGGPDNTGCGSNGGFHCREGWDPVTGMGTPNYEKMLKVKDSWRSLWTGRGRVLGGLGDVSCPGRTTGRGTAWEAPQSKIGRPRPARRAGGVDSALASRRGRWFGRRVLAQPTVTVSSAGVGGACPLSQGFTLPTSRRIGRAAAPASPCQAEDHTTEGKESARMGWFGLVVMMMDGRAEVPMADATGAQQQQPASDLFLLLGPSASARERGADFQPSSQEAREGHLPNRSSQSANRGPAQEPQSKPAKRTAAQHRHAAAERLSQGGRRKESKAGPSHRAPAPARPAWPTLNEQPWAAATHFDRRHSHLRLHTAAPPRVPGNPPLPPPCCHQFGFIAGFACFACVLTQPRPRPYPFSPLAADLRRPIRLSTRENKREFVGATSSPCPPRDPRHPPVDTSAPNSQSPPPRHSTSAPLPVETLLLLCAVIMGLGILEPKSGEQVPGTTRYFDDPDRPQEARENETTLKCDTSGKVPIILIPQPSDDPNDPLNWPLWKRDLITFILCFAGILATSLGSILASNTLVIGIVFGVDTTKTAVLTGYYLLGAGIAATFLVPSGRVWGKRHLFLIGIVICTASSVWAGATKKNYNSMAAARAIQGVGAAPFESLLNAAVGDLYFVHQRGVRMAFTNLAVFGGAFLTPVFTGKITEQLGWKWTFYFVAIFMAVTIPLVFLFCPEPAYRRDYRLNIDETTSDEVKLNPASALANSSSGTGAPNEAYPTTAEYKPGLVLFPSSRAMQPLGHADTPKKSFIQSLSLFDGRKTAERYWVLFFRPFPLIMNPAFVWGCLVQGAMIGWTIFIAILNAIVFIGPPYWFGEVKAGYTYTAPFVGALIGFVVCGLLADSSVRLLTKLNKGIYEPEFRIFLVIPMLITGGAGLYGFGITAESIMDGKFAYIVPLVFFGLEVAGMVIGTVASSLYIVDAYRSMTVEGFTLMIIFKNIFSFVLTWYAYGWIIEGGIKNVFTIIASVQVGICVLSIPMYIYGKRVRAYFHRHDVQAMCGLR</sequence>
<feature type="region of interest" description="Disordered" evidence="10">
    <location>
        <begin position="826"/>
        <end position="907"/>
    </location>
</feature>
<feature type="transmembrane region" description="Helical" evidence="11">
    <location>
        <begin position="1271"/>
        <end position="1291"/>
    </location>
</feature>
<keyword evidence="16" id="KW-1185">Reference proteome</keyword>
<evidence type="ECO:0000256" key="10">
    <source>
        <dbReference type="SAM" id="MobiDB-lite"/>
    </source>
</evidence>
<feature type="binding site" evidence="9">
    <location>
        <position position="639"/>
    </location>
    <ligand>
        <name>Ca(2+)</name>
        <dbReference type="ChEBI" id="CHEBI:29108"/>
    </ligand>
</feature>
<keyword evidence="11" id="KW-1133">Transmembrane helix</keyword>
<evidence type="ECO:0000256" key="9">
    <source>
        <dbReference type="PROSITE-ProRule" id="PRU01032"/>
    </source>
</evidence>
<keyword evidence="11" id="KW-0812">Transmembrane</keyword>
<evidence type="ECO:0000256" key="3">
    <source>
        <dbReference type="ARBA" id="ARBA00022670"/>
    </source>
</evidence>
<evidence type="ECO:0000256" key="8">
    <source>
        <dbReference type="ARBA" id="ARBA00023145"/>
    </source>
</evidence>
<comment type="cofactor">
    <cofactor evidence="9">
        <name>Ca(2+)</name>
        <dbReference type="ChEBI" id="CHEBI:29108"/>
    </cofactor>
    <text evidence="9">Binds 1 Ca(2+) ion per subunit.</text>
</comment>
<evidence type="ECO:0000256" key="12">
    <source>
        <dbReference type="SAM" id="SignalP"/>
    </source>
</evidence>
<dbReference type="CDD" id="cd04056">
    <property type="entry name" value="Peptidases_S53"/>
    <property type="match status" value="1"/>
</dbReference>
<feature type="compositionally biased region" description="Basic residues" evidence="10">
    <location>
        <begin position="864"/>
        <end position="874"/>
    </location>
</feature>
<name>A0ABR0BT50_PURLI</name>
<feature type="transmembrane region" description="Helical" evidence="11">
    <location>
        <begin position="1509"/>
        <end position="1534"/>
    </location>
</feature>
<feature type="chain" id="PRO_5047048108" description="Major facilitator superfamily (MFS) profile domain-containing protein" evidence="12">
    <location>
        <begin position="17"/>
        <end position="1617"/>
    </location>
</feature>
<dbReference type="EMBL" id="JAWRVI010000034">
    <property type="protein sequence ID" value="KAK4087182.1"/>
    <property type="molecule type" value="Genomic_DNA"/>
</dbReference>
<dbReference type="CDD" id="cd11377">
    <property type="entry name" value="Pro-peptidase_S53"/>
    <property type="match status" value="1"/>
</dbReference>
<feature type="transmembrane region" description="Helical" evidence="11">
    <location>
        <begin position="1242"/>
        <end position="1259"/>
    </location>
</feature>
<evidence type="ECO:0000256" key="5">
    <source>
        <dbReference type="ARBA" id="ARBA00022801"/>
    </source>
</evidence>
<feature type="transmembrane region" description="Helical" evidence="11">
    <location>
        <begin position="1397"/>
        <end position="1424"/>
    </location>
</feature>
<feature type="active site" description="Charge relay system" evidence="9">
    <location>
        <position position="571"/>
    </location>
</feature>
<evidence type="ECO:0000313" key="16">
    <source>
        <dbReference type="Proteomes" id="UP001287286"/>
    </source>
</evidence>
<feature type="signal peptide" evidence="12">
    <location>
        <begin position="1"/>
        <end position="16"/>
    </location>
</feature>
<dbReference type="Gene3D" id="3.40.50.200">
    <property type="entry name" value="Peptidase S8/S53 domain"/>
    <property type="match status" value="1"/>
</dbReference>
<feature type="transmembrane region" description="Helical" evidence="11">
    <location>
        <begin position="1115"/>
        <end position="1147"/>
    </location>
</feature>
<dbReference type="PANTHER" id="PTHR14218">
    <property type="entry name" value="PROTEASE S8 TRIPEPTIDYL PEPTIDASE I CLN2"/>
    <property type="match status" value="1"/>
</dbReference>
<feature type="transmembrane region" description="Helical" evidence="11">
    <location>
        <begin position="1182"/>
        <end position="1200"/>
    </location>
</feature>
<evidence type="ECO:0000256" key="6">
    <source>
        <dbReference type="ARBA" id="ARBA00022825"/>
    </source>
</evidence>
<dbReference type="InterPro" id="IPR036259">
    <property type="entry name" value="MFS_trans_sf"/>
</dbReference>
<feature type="compositionally biased region" description="Low complexity" evidence="10">
    <location>
        <begin position="891"/>
        <end position="906"/>
    </location>
</feature>
<accession>A0ABR0BT50</accession>
<reference evidence="15 16" key="1">
    <citation type="journal article" date="2024" name="Microbiol. Resour. Announc.">
        <title>Genome annotations for the ascomycete fungi Trichoderma harzianum, Trichoderma aggressivum, and Purpureocillium lilacinum.</title>
        <authorList>
            <person name="Beijen E.P.W."/>
            <person name="Ohm R.A."/>
        </authorList>
    </citation>
    <scope>NUCLEOTIDE SEQUENCE [LARGE SCALE GENOMIC DNA]</scope>
    <source>
        <strain evidence="15 16">CBS 150709</strain>
    </source>
</reference>
<keyword evidence="12" id="KW-0732">Signal</keyword>
<evidence type="ECO:0000256" key="7">
    <source>
        <dbReference type="ARBA" id="ARBA00022837"/>
    </source>
</evidence>
<evidence type="ECO:0000256" key="11">
    <source>
        <dbReference type="SAM" id="Phobius"/>
    </source>
</evidence>
<protein>
    <recommendedName>
        <fullName evidence="17">Major facilitator superfamily (MFS) profile domain-containing protein</fullName>
    </recommendedName>
</protein>
<feature type="active site" description="Charge relay system" evidence="9">
    <location>
        <position position="326"/>
    </location>
</feature>
<feature type="binding site" evidence="9">
    <location>
        <position position="641"/>
    </location>
    <ligand>
        <name>Ca(2+)</name>
        <dbReference type="ChEBI" id="CHEBI:29108"/>
    </ligand>
</feature>
<feature type="transmembrane region" description="Helical" evidence="11">
    <location>
        <begin position="1153"/>
        <end position="1170"/>
    </location>
</feature>
<keyword evidence="6 9" id="KW-0720">Serine protease</keyword>
<dbReference type="InterPro" id="IPR011701">
    <property type="entry name" value="MFS"/>
</dbReference>
<dbReference type="PROSITE" id="PS50850">
    <property type="entry name" value="MFS"/>
    <property type="match status" value="1"/>
</dbReference>
<organism evidence="15 16">
    <name type="scientific">Purpureocillium lilacinum</name>
    <name type="common">Paecilomyces lilacinus</name>
    <dbReference type="NCBI Taxonomy" id="33203"/>
    <lineage>
        <taxon>Eukaryota</taxon>
        <taxon>Fungi</taxon>
        <taxon>Dikarya</taxon>
        <taxon>Ascomycota</taxon>
        <taxon>Pezizomycotina</taxon>
        <taxon>Sordariomycetes</taxon>
        <taxon>Hypocreomycetidae</taxon>
        <taxon>Hypocreales</taxon>
        <taxon>Ophiocordycipitaceae</taxon>
        <taxon>Purpureocillium</taxon>
    </lineage>
</organism>
<evidence type="ECO:0008006" key="17">
    <source>
        <dbReference type="Google" id="ProtNLM"/>
    </source>
</evidence>
<keyword evidence="7 9" id="KW-0106">Calcium</keyword>
<dbReference type="SUPFAM" id="SSF54897">
    <property type="entry name" value="Protease propeptides/inhibitors"/>
    <property type="match status" value="1"/>
</dbReference>
<feature type="transmembrane region" description="Helical" evidence="11">
    <location>
        <begin position="1577"/>
        <end position="1597"/>
    </location>
</feature>
<evidence type="ECO:0000259" key="14">
    <source>
        <dbReference type="PROSITE" id="PS51695"/>
    </source>
</evidence>
<keyword evidence="4 9" id="KW-0479">Metal-binding</keyword>
<keyword evidence="3 9" id="KW-0645">Protease</keyword>
<dbReference type="SUPFAM" id="SSF103473">
    <property type="entry name" value="MFS general substrate transporter"/>
    <property type="match status" value="1"/>
</dbReference>
<feature type="binding site" evidence="9">
    <location>
        <position position="613"/>
    </location>
    <ligand>
        <name>Ca(2+)</name>
        <dbReference type="ChEBI" id="CHEBI:29108"/>
    </ligand>
</feature>
<feature type="domain" description="Major facilitator superfamily (MFS) profile" evidence="13">
    <location>
        <begin position="1116"/>
        <end position="1599"/>
    </location>
</feature>